<comment type="caution">
    <text evidence="5">The sequence shown here is derived from an EMBL/GenBank/DDBJ whole genome shotgun (WGS) entry which is preliminary data.</text>
</comment>
<evidence type="ECO:0000313" key="5">
    <source>
        <dbReference type="EMBL" id="EGC03129.1"/>
    </source>
</evidence>
<evidence type="ECO:0000256" key="1">
    <source>
        <dbReference type="ARBA" id="ARBA00022801"/>
    </source>
</evidence>
<dbReference type="UniPathway" id="UPA00138"/>
<evidence type="ECO:0000256" key="4">
    <source>
        <dbReference type="HAMAP-Rule" id="MF_01854"/>
    </source>
</evidence>
<protein>
    <recommendedName>
        <fullName evidence="4">Fructose-1,6-bisphosphatase class 3</fullName>
        <shortName evidence="4">FBPase class 3</shortName>
        <ecNumber evidence="4">3.1.3.11</ecNumber>
    </recommendedName>
    <alternativeName>
        <fullName evidence="4">D-fructose-1,6-bisphosphate 1-phosphohydrolase class 3</fullName>
    </alternativeName>
</protein>
<dbReference type="RefSeq" id="WP_002849238.1">
    <property type="nucleotide sequence ID" value="NZ_ADKM02000075.1"/>
</dbReference>
<evidence type="ECO:0000256" key="2">
    <source>
        <dbReference type="ARBA" id="ARBA00023211"/>
    </source>
</evidence>
<accession>E9SC16</accession>
<dbReference type="GO" id="GO:0042132">
    <property type="term" value="F:fructose 1,6-bisphosphate 1-phosphatase activity"/>
    <property type="evidence" value="ECO:0007669"/>
    <property type="project" value="UniProtKB-UniRule"/>
</dbReference>
<comment type="pathway">
    <text evidence="4">Carbohydrate biosynthesis; gluconeogenesis.</text>
</comment>
<dbReference type="EMBL" id="ADKM02000075">
    <property type="protein sequence ID" value="EGC03129.1"/>
    <property type="molecule type" value="Genomic_DNA"/>
</dbReference>
<sequence>MDKKYLQLLAKEFPNIDSAASEIVNLSAIRSLPKGTEYFFSDMHGEYEAFLHMLKSASGMIKIKIDLTLGKTVSSAEREALAALIYYPDKEQKRLKKAGILDDEWRRLTIYRLILVLEAVSAKYTRSRVRKRIPQDMVYILDELLNVTDDVIKEYYYDEIITTILDTGIADHFINELCKVIQSLAIDSLHIIGDIFDRGPRADIILNELMKMHDVDIQWGNHDISWMGAASGNRALIANVIRISMRYNNFDILEDGYGLNLRALAVFAGEVYKDDDCALFMPQTLDDNIYDPVDTKLVAKMHKAITIIQLKLESQLIKRHPEWEMDGRDVFGNIDPVNGSVELNGVRYELLDKNFPTVSREDPLALTDEENELMTVLTNSFMHSEKLAEHMRFLYSNGSMYKTINGNLLFHGCIPMDENGKPLSLTIEGEQYSGKAMLDKLDEVANKAYFLHPCDEKENSADMLWYLWCGPNSPLYGKDKMAFFERYFIEDKSTHTENYNAYYHFSEQADVCRFILRMFGLDPDRGHIINGHVPVRIKNGESPVKAGGKLFVIDGGISKAYQKATGIAGYTLIYDSHSLNLAQHQPFIAGESEHTPTLSMVERLERRANISDTDKGAELLGKIDDLRELLKAYRSGTIKQKQGRRPNGNCII</sequence>
<comment type="similarity">
    <text evidence="4">Belongs to the FBPase class 3 family.</text>
</comment>
<comment type="catalytic activity">
    <reaction evidence="4">
        <text>beta-D-fructose 1,6-bisphosphate + H2O = beta-D-fructose 6-phosphate + phosphate</text>
        <dbReference type="Rhea" id="RHEA:11064"/>
        <dbReference type="ChEBI" id="CHEBI:15377"/>
        <dbReference type="ChEBI" id="CHEBI:32966"/>
        <dbReference type="ChEBI" id="CHEBI:43474"/>
        <dbReference type="ChEBI" id="CHEBI:57634"/>
        <dbReference type="EC" id="3.1.3.11"/>
    </reaction>
</comment>
<dbReference type="Proteomes" id="UP000004259">
    <property type="component" value="Unassembled WGS sequence"/>
</dbReference>
<evidence type="ECO:0000313" key="6">
    <source>
        <dbReference type="Proteomes" id="UP000004259"/>
    </source>
</evidence>
<keyword evidence="2 4" id="KW-0464">Manganese</keyword>
<proteinExistence type="inferred from homology"/>
<dbReference type="eggNOG" id="COG3855">
    <property type="taxonomic scope" value="Bacteria"/>
</dbReference>
<name>E9SC16_RUMAL</name>
<keyword evidence="3 4" id="KW-0119">Carbohydrate metabolism</keyword>
<dbReference type="SUPFAM" id="SSF56300">
    <property type="entry name" value="Metallo-dependent phosphatases"/>
    <property type="match status" value="1"/>
</dbReference>
<dbReference type="PIRSF" id="PIRSF000906">
    <property type="entry name" value="FBPtase_Bacill"/>
    <property type="match status" value="1"/>
</dbReference>
<comment type="cofactor">
    <cofactor evidence="4">
        <name>Mn(2+)</name>
        <dbReference type="ChEBI" id="CHEBI:29035"/>
    </cofactor>
</comment>
<evidence type="ECO:0000256" key="3">
    <source>
        <dbReference type="ARBA" id="ARBA00023277"/>
    </source>
</evidence>
<dbReference type="InterPro" id="IPR009164">
    <property type="entry name" value="FBPtase_class3"/>
</dbReference>
<dbReference type="Pfam" id="PF06874">
    <property type="entry name" value="FBPase_2"/>
    <property type="match status" value="1"/>
</dbReference>
<organism evidence="5 6">
    <name type="scientific">Ruminococcus albus 8</name>
    <dbReference type="NCBI Taxonomy" id="246199"/>
    <lineage>
        <taxon>Bacteria</taxon>
        <taxon>Bacillati</taxon>
        <taxon>Bacillota</taxon>
        <taxon>Clostridia</taxon>
        <taxon>Eubacteriales</taxon>
        <taxon>Oscillospiraceae</taxon>
        <taxon>Ruminococcus</taxon>
    </lineage>
</organism>
<dbReference type="EC" id="3.1.3.11" evidence="4"/>
<reference evidence="5 6" key="1">
    <citation type="submission" date="2011-02" db="EMBL/GenBank/DDBJ databases">
        <authorList>
            <person name="Nelson K.E."/>
            <person name="Sutton G."/>
            <person name="Torralba M."/>
            <person name="Durkin S."/>
            <person name="Harkins D."/>
            <person name="Montgomery R."/>
            <person name="Ziemer C."/>
            <person name="Klaassens E."/>
            <person name="Ocuiv P."/>
            <person name="Morrison M."/>
        </authorList>
    </citation>
    <scope>NUCLEOTIDE SEQUENCE [LARGE SCALE GENOMIC DNA]</scope>
    <source>
        <strain evidence="5 6">8</strain>
    </source>
</reference>
<dbReference type="GO" id="GO:0006094">
    <property type="term" value="P:gluconeogenesis"/>
    <property type="evidence" value="ECO:0007669"/>
    <property type="project" value="UniProtKB-UniRule"/>
</dbReference>
<dbReference type="STRING" id="246199.CUS_6833"/>
<dbReference type="AlphaFoldDB" id="E9SC16"/>
<dbReference type="HAMAP" id="MF_01854">
    <property type="entry name" value="FBPase_class3"/>
    <property type="match status" value="1"/>
</dbReference>
<keyword evidence="6" id="KW-1185">Reference proteome</keyword>
<dbReference type="OrthoDB" id="9779903at2"/>
<keyword evidence="1 4" id="KW-0378">Hydrolase</keyword>
<dbReference type="InterPro" id="IPR029052">
    <property type="entry name" value="Metallo-depent_PP-like"/>
</dbReference>
<gene>
    <name evidence="4" type="primary">fbp</name>
    <name evidence="5" type="ORF">CUS_6833</name>
</gene>
<dbReference type="Gene3D" id="3.60.21.10">
    <property type="match status" value="1"/>
</dbReference>